<reference evidence="2" key="1">
    <citation type="submission" date="2017-07" db="EMBL/GenBank/DDBJ databases">
        <authorList>
            <person name="Mikheyev A."/>
            <person name="Grau M."/>
        </authorList>
    </citation>
    <scope>NUCLEOTIDE SEQUENCE</scope>
    <source>
        <tissue evidence="2">Venom_gland</tissue>
    </source>
</reference>
<keyword evidence="1" id="KW-0732">Signal</keyword>
<dbReference type="EMBL" id="IACK01191961">
    <property type="protein sequence ID" value="LAA96146.1"/>
    <property type="molecule type" value="Transcribed_RNA"/>
</dbReference>
<proteinExistence type="predicted"/>
<dbReference type="AlphaFoldDB" id="A0A2D4JI28"/>
<evidence type="ECO:0000313" key="2">
    <source>
        <dbReference type="EMBL" id="LAA96146.1"/>
    </source>
</evidence>
<organism evidence="2">
    <name type="scientific">Micrurus lemniscatus lemniscatus</name>
    <dbReference type="NCBI Taxonomy" id="129467"/>
    <lineage>
        <taxon>Eukaryota</taxon>
        <taxon>Metazoa</taxon>
        <taxon>Chordata</taxon>
        <taxon>Craniata</taxon>
        <taxon>Vertebrata</taxon>
        <taxon>Euteleostomi</taxon>
        <taxon>Lepidosauria</taxon>
        <taxon>Squamata</taxon>
        <taxon>Bifurcata</taxon>
        <taxon>Unidentata</taxon>
        <taxon>Episquamata</taxon>
        <taxon>Toxicofera</taxon>
        <taxon>Serpentes</taxon>
        <taxon>Colubroidea</taxon>
        <taxon>Elapidae</taxon>
        <taxon>Elapinae</taxon>
        <taxon>Micrurus</taxon>
    </lineage>
</organism>
<feature type="signal peptide" evidence="1">
    <location>
        <begin position="1"/>
        <end position="26"/>
    </location>
</feature>
<reference evidence="2" key="2">
    <citation type="submission" date="2017-11" db="EMBL/GenBank/DDBJ databases">
        <title>Coralsnake Venomics: Analyses of Venom Gland Transcriptomes and Proteomes of Six Brazilian Taxa.</title>
        <authorList>
            <person name="Aird S.D."/>
            <person name="Jorge da Silva N."/>
            <person name="Qiu L."/>
            <person name="Villar-Briones A."/>
            <person name="Aparecida-Saddi V."/>
            <person name="Campos-Telles M.P."/>
            <person name="Grau M."/>
            <person name="Mikheyev A.S."/>
        </authorList>
    </citation>
    <scope>NUCLEOTIDE SEQUENCE</scope>
    <source>
        <tissue evidence="2">Venom_gland</tissue>
    </source>
</reference>
<evidence type="ECO:0000256" key="1">
    <source>
        <dbReference type="SAM" id="SignalP"/>
    </source>
</evidence>
<protein>
    <submittedName>
        <fullName evidence="2">Uncharacterized protein</fullName>
    </submittedName>
</protein>
<feature type="chain" id="PRO_5015078592" evidence="1">
    <location>
        <begin position="27"/>
        <end position="102"/>
    </location>
</feature>
<sequence length="102" mass="12102">MYKLSHANFFLLWLIYVCFFYPTYQAVVNCSAGEIQKLLQSQPLMIKNKAKQLFNLATISHFKSKFAIKRQKFYTSRDIQFYASVQVENKGAFFQKERKIID</sequence>
<accession>A0A2D4JI28</accession>
<name>A0A2D4JI28_MICLE</name>
<dbReference type="EMBL" id="IACK01191960">
    <property type="protein sequence ID" value="LAA96145.1"/>
    <property type="molecule type" value="Transcribed_RNA"/>
</dbReference>